<keyword evidence="1" id="KW-0456">Lyase</keyword>
<name>H6RQJ7_BLASD</name>
<dbReference type="KEGG" id="bsd:BLASA_4562"/>
<dbReference type="SUPFAM" id="SSF51569">
    <property type="entry name" value="Aldolase"/>
    <property type="match status" value="1"/>
</dbReference>
<reference evidence="3" key="2">
    <citation type="submission" date="2012-02" db="EMBL/GenBank/DDBJ databases">
        <title>Complete genome sequence of Blastococcus saxobsidens strain DD2.</title>
        <authorList>
            <person name="Genoscope."/>
        </authorList>
    </citation>
    <scope>NUCLEOTIDE SEQUENCE [LARGE SCALE GENOMIC DNA]</scope>
    <source>
        <strain evidence="3">DD2</strain>
    </source>
</reference>
<evidence type="ECO:0000256" key="1">
    <source>
        <dbReference type="ARBA" id="ARBA00023239"/>
    </source>
</evidence>
<dbReference type="InterPro" id="IPR002220">
    <property type="entry name" value="DapA-like"/>
</dbReference>
<accession>H6RQJ7</accession>
<dbReference type="eggNOG" id="COG0329">
    <property type="taxonomic scope" value="Bacteria"/>
</dbReference>
<dbReference type="SMART" id="SM01130">
    <property type="entry name" value="DHDPS"/>
    <property type="match status" value="1"/>
</dbReference>
<dbReference type="EMBL" id="FO117623">
    <property type="protein sequence ID" value="CCG05365.1"/>
    <property type="molecule type" value="Genomic_DNA"/>
</dbReference>
<dbReference type="Proteomes" id="UP000007517">
    <property type="component" value="Chromosome"/>
</dbReference>
<sequence length="339" mass="37875">MAKFEPGEARAWALENLRGVTGCVMPSFTQDLSGLNEEAIVHDIERERELGFTGFLIVAECGTTPDELRRFIDISVAESGDMVTVLQAAAGTLEENVEIIQYAARAGVDLVMPSYPLSFYPQDGSEVVEYTRVLGQASHMGLIVFAMNLWNFERLHPSGFAAPWLDELIETVPDMVAIKNEVAEPGVAGISEVFRRFSDRVLVADPLEMNSPAWTTTYGMPWMGTSNYEYFGAEVPRYFDLLQQPNRFDEAMDIYWRIHPARQATGSLMKEANAGTVFVHRLLWKYQGWLQGFNGGPVRPPHMRLADRQMKTLRAAAVASGLPVTGEPDTEFFRGRIAK</sequence>
<evidence type="ECO:0000313" key="2">
    <source>
        <dbReference type="EMBL" id="CCG05365.1"/>
    </source>
</evidence>
<keyword evidence="3" id="KW-1185">Reference proteome</keyword>
<evidence type="ECO:0000313" key="3">
    <source>
        <dbReference type="Proteomes" id="UP000007517"/>
    </source>
</evidence>
<gene>
    <name evidence="2" type="ordered locus">BLASA_4562</name>
</gene>
<dbReference type="STRING" id="1146883.BLASA_4562"/>
<protein>
    <submittedName>
        <fullName evidence="2">Dihydrodipicolinate synthase</fullName>
    </submittedName>
</protein>
<organism evidence="2 3">
    <name type="scientific">Blastococcus saxobsidens (strain DD2)</name>
    <dbReference type="NCBI Taxonomy" id="1146883"/>
    <lineage>
        <taxon>Bacteria</taxon>
        <taxon>Bacillati</taxon>
        <taxon>Actinomycetota</taxon>
        <taxon>Actinomycetes</taxon>
        <taxon>Geodermatophilales</taxon>
        <taxon>Geodermatophilaceae</taxon>
        <taxon>Blastococcus</taxon>
    </lineage>
</organism>
<reference evidence="2 3" key="1">
    <citation type="journal article" date="2012" name="J. Bacteriol.">
        <title>Genome Sequence of Blastococcus saxobsidens DD2, a Stone-Inhabiting Bacterium.</title>
        <authorList>
            <person name="Chouaia B."/>
            <person name="Crotti E."/>
            <person name="Brusetti L."/>
            <person name="Daffonchio D."/>
            <person name="Essoussi I."/>
            <person name="Nouioui I."/>
            <person name="Sbissi I."/>
            <person name="Ghodhbane-Gtari F."/>
            <person name="Gtari M."/>
            <person name="Vacherie B."/>
            <person name="Barbe V."/>
            <person name="Medigue C."/>
            <person name="Gury J."/>
            <person name="Pujic P."/>
            <person name="Normand P."/>
        </authorList>
    </citation>
    <scope>NUCLEOTIDE SEQUENCE [LARGE SCALE GENOMIC DNA]</scope>
    <source>
        <strain evidence="2 3">DD2</strain>
    </source>
</reference>
<dbReference type="InterPro" id="IPR013785">
    <property type="entry name" value="Aldolase_TIM"/>
</dbReference>
<dbReference type="HOGENOM" id="CLU_818018_0_0_11"/>
<dbReference type="RefSeq" id="WP_014378232.1">
    <property type="nucleotide sequence ID" value="NC_016943.1"/>
</dbReference>
<dbReference type="Gene3D" id="3.20.20.70">
    <property type="entry name" value="Aldolase class I"/>
    <property type="match status" value="1"/>
</dbReference>
<dbReference type="OrthoDB" id="9778880at2"/>
<dbReference type="GO" id="GO:0016829">
    <property type="term" value="F:lyase activity"/>
    <property type="evidence" value="ECO:0007669"/>
    <property type="project" value="UniProtKB-KW"/>
</dbReference>
<dbReference type="AlphaFoldDB" id="H6RQJ7"/>
<proteinExistence type="predicted"/>